<accession>A0ACC7P0U2</accession>
<evidence type="ECO:0000313" key="2">
    <source>
        <dbReference type="Proteomes" id="UP001631969"/>
    </source>
</evidence>
<dbReference type="EMBL" id="JBJURJ010000010">
    <property type="protein sequence ID" value="MFM9329936.1"/>
    <property type="molecule type" value="Genomic_DNA"/>
</dbReference>
<protein>
    <submittedName>
        <fullName evidence="1">Extracellular solute-binding protein</fullName>
    </submittedName>
</protein>
<evidence type="ECO:0000313" key="1">
    <source>
        <dbReference type="EMBL" id="MFM9329936.1"/>
    </source>
</evidence>
<comment type="caution">
    <text evidence="1">The sequence shown here is derived from an EMBL/GenBank/DDBJ whole genome shotgun (WGS) entry which is preliminary data.</text>
</comment>
<proteinExistence type="predicted"/>
<sequence>MKKTTIRPAVCSIMALALGGSLLAGCGGNSGAEEPTAGSPSPAGAAASPQTSVKASDKPLSLSVHLMFDGNVFNESWAVFKRAAELTNVSLKATLPKTVTDRKEAFNMMMASGEISDIVMSTKANMDKFGQEGAFVPLNDLIDKHAPNIKAFLAKRPDVRSVGTAADGKMYFLPFAPDGEAASGWFIRQDWLDKLGLSSPKTVDDYYKVLKEFKEKDPNGNGQPDEIPFFSRSASGVYELLSLWAADQGYALKDNKIVYGPLEPEYKEGIASVAKWYKEGLIDKEIFTRGTKARDILLGNNTGGSNHDWFASNASFNDTLKDKITGFKFLPIAPPANSKGKIVEPTARAVVKSDGWGISASNKHPVETIKFFDFWYTEEGRRMANFGVEGLTYTMVDGKPKFTDEILQGGQVTQNLYKYGAQIQFSFHQDFEYERQYLNSIADKGISEYINNKYIRQQIPILAYTTEEEKKLGNMEASINTYTSEMGQKWILGAQPLEATYDAYVSKLKTLGIEEVLKIKNEAYQRYLKQ</sequence>
<name>A0ACC7P0U2_9BACL</name>
<organism evidence="1 2">
    <name type="scientific">Paenibacillus mesotrionivorans</name>
    <dbReference type="NCBI Taxonomy" id="3160968"/>
    <lineage>
        <taxon>Bacteria</taxon>
        <taxon>Bacillati</taxon>
        <taxon>Bacillota</taxon>
        <taxon>Bacilli</taxon>
        <taxon>Bacillales</taxon>
        <taxon>Paenibacillaceae</taxon>
        <taxon>Paenibacillus</taxon>
    </lineage>
</organism>
<gene>
    <name evidence="1" type="ORF">ACI1P1_16695</name>
</gene>
<dbReference type="Proteomes" id="UP001631969">
    <property type="component" value="Unassembled WGS sequence"/>
</dbReference>
<reference evidence="1" key="1">
    <citation type="submission" date="2024-12" db="EMBL/GenBank/DDBJ databases">
        <authorList>
            <person name="Wu N."/>
        </authorList>
    </citation>
    <scope>NUCLEOTIDE SEQUENCE</scope>
    <source>
        <strain evidence="1">P15</strain>
    </source>
</reference>
<keyword evidence="2" id="KW-1185">Reference proteome</keyword>